<dbReference type="Proteomes" id="UP001143543">
    <property type="component" value="Unassembled WGS sequence"/>
</dbReference>
<evidence type="ECO:0000313" key="2">
    <source>
        <dbReference type="EMBL" id="GLB48928.1"/>
    </source>
</evidence>
<evidence type="ECO:0000313" key="3">
    <source>
        <dbReference type="Proteomes" id="UP001143543"/>
    </source>
</evidence>
<dbReference type="EMBL" id="BRVO01000001">
    <property type="protein sequence ID" value="GLB48928.1"/>
    <property type="molecule type" value="Genomic_DNA"/>
</dbReference>
<dbReference type="Pfam" id="PF20050">
    <property type="entry name" value="DUF6452"/>
    <property type="match status" value="1"/>
</dbReference>
<dbReference type="InterPro" id="IPR045607">
    <property type="entry name" value="DUF6452"/>
</dbReference>
<proteinExistence type="predicted"/>
<dbReference type="PROSITE" id="PS51257">
    <property type="entry name" value="PROKAR_LIPOPROTEIN"/>
    <property type="match status" value="1"/>
</dbReference>
<feature type="chain" id="PRO_5046730519" evidence="1">
    <location>
        <begin position="23"/>
        <end position="168"/>
    </location>
</feature>
<protein>
    <submittedName>
        <fullName evidence="2">Uncharacterized protein</fullName>
    </submittedName>
</protein>
<keyword evidence="3" id="KW-1185">Reference proteome</keyword>
<evidence type="ECO:0000256" key="1">
    <source>
        <dbReference type="SAM" id="SignalP"/>
    </source>
</evidence>
<organism evidence="2 3">
    <name type="scientific">Neptunitalea lumnitzerae</name>
    <dbReference type="NCBI Taxonomy" id="2965509"/>
    <lineage>
        <taxon>Bacteria</taxon>
        <taxon>Pseudomonadati</taxon>
        <taxon>Bacteroidota</taxon>
        <taxon>Flavobacteriia</taxon>
        <taxon>Flavobacteriales</taxon>
        <taxon>Flavobacteriaceae</taxon>
        <taxon>Neptunitalea</taxon>
    </lineage>
</organism>
<dbReference type="RefSeq" id="WP_281764551.1">
    <property type="nucleotide sequence ID" value="NZ_BRVO01000001.1"/>
</dbReference>
<accession>A0ABQ5MHQ9</accession>
<reference evidence="2" key="1">
    <citation type="submission" date="2022-07" db="EMBL/GenBank/DDBJ databases">
        <title>Taxonomy of Novel Oxalotrophic and Methylotrophic Bacteria.</title>
        <authorList>
            <person name="Sahin N."/>
            <person name="Tani A."/>
        </authorList>
    </citation>
    <scope>NUCLEOTIDE SEQUENCE</scope>
    <source>
        <strain evidence="2">Y10</strain>
    </source>
</reference>
<sequence>MKRIAAAIVVPIIALLSMVSCEKDDICVDAVTPQLIITFYDQDNVSDAKDVTLLRVYGEGLDPDGAVIDRTTTDSIAIPLKTLEDSTSYVFITNSGDDENDQEVGNADVLTFYYNINEIYVSRACGYKVNYSSLTAGITPDTDNWITNISIENNEVTDEVAAHVNIYH</sequence>
<keyword evidence="1" id="KW-0732">Signal</keyword>
<name>A0ABQ5MHQ9_9FLAO</name>
<gene>
    <name evidence="2" type="ORF">Y10_12960</name>
</gene>
<feature type="signal peptide" evidence="1">
    <location>
        <begin position="1"/>
        <end position="22"/>
    </location>
</feature>
<comment type="caution">
    <text evidence="2">The sequence shown here is derived from an EMBL/GenBank/DDBJ whole genome shotgun (WGS) entry which is preliminary data.</text>
</comment>